<sequence length="291" mass="31265">MKYLKLLCLCMCLPFFSGGALPAYAQPRQQDPGPRHVQDTLPIIGLQQDTAAAQKFAHQPRFSPALKITGLVLGSAALWTATYAWVDEPLQKFTQQHRTAPMDMLAQAVEPMGRHSLLLPVTGTVALAGFAINNPNLKKVGMVSLGSLLISGGFTGLVKNQVHRYRPSVTGENHFYDWGEEVSDNTSFPSSHTTVAFAMATSVASVYGQEHGWVSPVAYGTATLVGLSRINDNAHWATDVMAGAAVGYLSAKGAVFLYNLTEQKLKARKSRLLLAPQAGLSSASFVASLTF</sequence>
<dbReference type="PANTHER" id="PTHR14969">
    <property type="entry name" value="SPHINGOSINE-1-PHOSPHATE PHOSPHOHYDROLASE"/>
    <property type="match status" value="1"/>
</dbReference>
<evidence type="ECO:0000313" key="4">
    <source>
        <dbReference type="Proteomes" id="UP000464214"/>
    </source>
</evidence>
<gene>
    <name evidence="3" type="ORF">GU926_00710</name>
</gene>
<evidence type="ECO:0000313" key="3">
    <source>
        <dbReference type="EMBL" id="QHL86041.1"/>
    </source>
</evidence>
<feature type="chain" id="PRO_5027090704" evidence="1">
    <location>
        <begin position="26"/>
        <end position="291"/>
    </location>
</feature>
<evidence type="ECO:0000259" key="2">
    <source>
        <dbReference type="SMART" id="SM00014"/>
    </source>
</evidence>
<dbReference type="Gene3D" id="1.20.144.10">
    <property type="entry name" value="Phosphatidic acid phosphatase type 2/haloperoxidase"/>
    <property type="match status" value="1"/>
</dbReference>
<keyword evidence="4" id="KW-1185">Reference proteome</keyword>
<reference evidence="3 4" key="1">
    <citation type="submission" date="2020-01" db="EMBL/GenBank/DDBJ databases">
        <authorList>
            <person name="Kim M."/>
        </authorList>
    </citation>
    <scope>NUCLEOTIDE SEQUENCE [LARGE SCALE GENOMIC DNA]</scope>
    <source>
        <strain evidence="3 4">BT10</strain>
    </source>
</reference>
<protein>
    <submittedName>
        <fullName evidence="3">Phosphatase PAP2 family protein</fullName>
    </submittedName>
</protein>
<dbReference type="SMART" id="SM00014">
    <property type="entry name" value="acidPPc"/>
    <property type="match status" value="1"/>
</dbReference>
<dbReference type="SUPFAM" id="SSF48317">
    <property type="entry name" value="Acid phosphatase/Vanadium-dependent haloperoxidase"/>
    <property type="match status" value="1"/>
</dbReference>
<dbReference type="PANTHER" id="PTHR14969:SF13">
    <property type="entry name" value="AT30094P"/>
    <property type="match status" value="1"/>
</dbReference>
<dbReference type="InterPro" id="IPR036938">
    <property type="entry name" value="PAP2/HPO_sf"/>
</dbReference>
<feature type="signal peptide" evidence="1">
    <location>
        <begin position="1"/>
        <end position="25"/>
    </location>
</feature>
<dbReference type="KEGG" id="nib:GU926_00710"/>
<name>A0A6P1NWN0_9BACT</name>
<dbReference type="Proteomes" id="UP000464214">
    <property type="component" value="Chromosome"/>
</dbReference>
<accession>A0A6P1NWN0</accession>
<dbReference type="EMBL" id="CP047897">
    <property type="protein sequence ID" value="QHL86041.1"/>
    <property type="molecule type" value="Genomic_DNA"/>
</dbReference>
<evidence type="ECO:0000256" key="1">
    <source>
        <dbReference type="SAM" id="SignalP"/>
    </source>
</evidence>
<dbReference type="RefSeq" id="WP_160688057.1">
    <property type="nucleotide sequence ID" value="NZ_CP047897.1"/>
</dbReference>
<dbReference type="CDD" id="cd03394">
    <property type="entry name" value="PAP2_like_5"/>
    <property type="match status" value="1"/>
</dbReference>
<dbReference type="AlphaFoldDB" id="A0A6P1NWN0"/>
<dbReference type="Pfam" id="PF01569">
    <property type="entry name" value="PAP2"/>
    <property type="match status" value="1"/>
</dbReference>
<proteinExistence type="predicted"/>
<dbReference type="InterPro" id="IPR000326">
    <property type="entry name" value="PAP2/HPO"/>
</dbReference>
<keyword evidence="1" id="KW-0732">Signal</keyword>
<feature type="domain" description="Phosphatidic acid phosphatase type 2/haloperoxidase" evidence="2">
    <location>
        <begin position="139"/>
        <end position="255"/>
    </location>
</feature>
<organism evidence="3 4">
    <name type="scientific">Nibribacter ruber</name>
    <dbReference type="NCBI Taxonomy" id="2698458"/>
    <lineage>
        <taxon>Bacteria</taxon>
        <taxon>Pseudomonadati</taxon>
        <taxon>Bacteroidota</taxon>
        <taxon>Cytophagia</taxon>
        <taxon>Cytophagales</taxon>
        <taxon>Hymenobacteraceae</taxon>
        <taxon>Nibribacter</taxon>
    </lineage>
</organism>